<dbReference type="AlphaFoldDB" id="A0A1W6P0X9"/>
<dbReference type="GO" id="GO:0008320">
    <property type="term" value="F:protein transmembrane transporter activity"/>
    <property type="evidence" value="ECO:0007669"/>
    <property type="project" value="UniProtKB-UniRule"/>
</dbReference>
<dbReference type="OrthoDB" id="7161179at2"/>
<sequence length="84" mass="8741">MFNNIGPMGILLIAVVVLVLFGRGKISSLMGEVGKGITAFKRGVDDGKKELESSADELRDVTPTANAAVAPVVTPVSTEAKDKV</sequence>
<keyword evidence="7 9" id="KW-0811">Translocation</keyword>
<dbReference type="EMBL" id="CP019937">
    <property type="protein sequence ID" value="ARO14980.1"/>
    <property type="molecule type" value="Genomic_DNA"/>
</dbReference>
<keyword evidence="4 9" id="KW-0812">Transmembrane</keyword>
<evidence type="ECO:0000256" key="7">
    <source>
        <dbReference type="ARBA" id="ARBA00023010"/>
    </source>
</evidence>
<dbReference type="PANTHER" id="PTHR42982">
    <property type="entry name" value="SEC-INDEPENDENT PROTEIN TRANSLOCASE PROTEIN TATA"/>
    <property type="match status" value="1"/>
</dbReference>
<feature type="transmembrane region" description="Helical" evidence="9">
    <location>
        <begin position="6"/>
        <end position="22"/>
    </location>
</feature>
<dbReference type="Proteomes" id="UP000242447">
    <property type="component" value="Chromosome"/>
</dbReference>
<dbReference type="Gene3D" id="1.20.5.3310">
    <property type="match status" value="1"/>
</dbReference>
<accession>A0A1W6P0X9</accession>
<name>A0A1W6P0X9_9RHOB</name>
<dbReference type="KEGG" id="kro:BVG79_01636"/>
<evidence type="ECO:0000256" key="6">
    <source>
        <dbReference type="ARBA" id="ARBA00022989"/>
    </source>
</evidence>
<organism evidence="10 11">
    <name type="scientific">Ketogulonicigenium robustum</name>
    <dbReference type="NCBI Taxonomy" id="92947"/>
    <lineage>
        <taxon>Bacteria</taxon>
        <taxon>Pseudomonadati</taxon>
        <taxon>Pseudomonadota</taxon>
        <taxon>Alphaproteobacteria</taxon>
        <taxon>Rhodobacterales</taxon>
        <taxon>Roseobacteraceae</taxon>
        <taxon>Ketogulonicigenium</taxon>
    </lineage>
</organism>
<evidence type="ECO:0000256" key="1">
    <source>
        <dbReference type="ARBA" id="ARBA00004162"/>
    </source>
</evidence>
<keyword evidence="8 9" id="KW-0472">Membrane</keyword>
<evidence type="ECO:0000256" key="4">
    <source>
        <dbReference type="ARBA" id="ARBA00022692"/>
    </source>
</evidence>
<comment type="similarity">
    <text evidence="9">Belongs to the TatA/E family.</text>
</comment>
<dbReference type="Pfam" id="PF02416">
    <property type="entry name" value="TatA_B_E"/>
    <property type="match status" value="1"/>
</dbReference>
<dbReference type="PANTHER" id="PTHR42982:SF1">
    <property type="entry name" value="SEC-INDEPENDENT PROTEIN TRANSLOCASE PROTEIN TATA"/>
    <property type="match status" value="1"/>
</dbReference>
<comment type="subunit">
    <text evidence="9">The Tat system comprises two distinct complexes: a TatABC complex, containing multiple copies of TatA, TatB and TatC subunits, and a separate TatA complex, containing only TatA subunits. Substrates initially bind to the TatABC complex, which probably triggers association of the separate TatA complex to form the active translocon.</text>
</comment>
<keyword evidence="5 9" id="KW-0653">Protein transport</keyword>
<keyword evidence="2 9" id="KW-0813">Transport</keyword>
<evidence type="ECO:0000256" key="9">
    <source>
        <dbReference type="HAMAP-Rule" id="MF_00236"/>
    </source>
</evidence>
<reference evidence="10 11" key="1">
    <citation type="submission" date="2017-02" db="EMBL/GenBank/DDBJ databases">
        <title>Ketogulonicigenium robustum SPU B003 Genome sequencing and assembly.</title>
        <authorList>
            <person name="Li Y."/>
            <person name="Liu L."/>
            <person name="Wang C."/>
            <person name="Zhang M."/>
            <person name="Zhang T."/>
            <person name="Zhang Y."/>
        </authorList>
    </citation>
    <scope>NUCLEOTIDE SEQUENCE [LARGE SCALE GENOMIC DNA]</scope>
    <source>
        <strain evidence="10 11">SPU_B003</strain>
    </source>
</reference>
<dbReference type="InterPro" id="IPR003369">
    <property type="entry name" value="TatA/B/E"/>
</dbReference>
<evidence type="ECO:0000313" key="10">
    <source>
        <dbReference type="EMBL" id="ARO14980.1"/>
    </source>
</evidence>
<evidence type="ECO:0000256" key="3">
    <source>
        <dbReference type="ARBA" id="ARBA00022475"/>
    </source>
</evidence>
<dbReference type="HAMAP" id="MF_00236">
    <property type="entry name" value="TatA_E"/>
    <property type="match status" value="1"/>
</dbReference>
<comment type="function">
    <text evidence="9">Part of the twin-arginine translocation (Tat) system that transports large folded proteins containing a characteristic twin-arginine motif in their signal peptide across membranes. TatA could form the protein-conducting channel of the Tat system.</text>
</comment>
<proteinExistence type="inferred from homology"/>
<keyword evidence="11" id="KW-1185">Reference proteome</keyword>
<keyword evidence="3 9" id="KW-1003">Cell membrane</keyword>
<gene>
    <name evidence="9 10" type="primary">tatA</name>
    <name evidence="10" type="ORF">BVG79_01636</name>
</gene>
<dbReference type="RefSeq" id="WP_085787324.1">
    <property type="nucleotide sequence ID" value="NZ_CP019937.1"/>
</dbReference>
<evidence type="ECO:0000256" key="5">
    <source>
        <dbReference type="ARBA" id="ARBA00022927"/>
    </source>
</evidence>
<keyword evidence="6 9" id="KW-1133">Transmembrane helix</keyword>
<evidence type="ECO:0000313" key="11">
    <source>
        <dbReference type="Proteomes" id="UP000242447"/>
    </source>
</evidence>
<protein>
    <recommendedName>
        <fullName evidence="9">Sec-independent protein translocase protein TatA</fullName>
    </recommendedName>
</protein>
<dbReference type="InterPro" id="IPR006312">
    <property type="entry name" value="TatA/E"/>
</dbReference>
<dbReference type="GO" id="GO:0043953">
    <property type="term" value="P:protein transport by the Tat complex"/>
    <property type="evidence" value="ECO:0007669"/>
    <property type="project" value="UniProtKB-UniRule"/>
</dbReference>
<dbReference type="GO" id="GO:0033281">
    <property type="term" value="C:TAT protein transport complex"/>
    <property type="evidence" value="ECO:0007669"/>
    <property type="project" value="UniProtKB-UniRule"/>
</dbReference>
<comment type="subcellular location">
    <subcellularLocation>
        <location evidence="1 9">Cell membrane</location>
        <topology evidence="1 9">Single-pass membrane protein</topology>
    </subcellularLocation>
</comment>
<evidence type="ECO:0000256" key="8">
    <source>
        <dbReference type="ARBA" id="ARBA00023136"/>
    </source>
</evidence>
<dbReference type="STRING" id="92947.BVG79_01636"/>
<evidence type="ECO:0000256" key="2">
    <source>
        <dbReference type="ARBA" id="ARBA00022448"/>
    </source>
</evidence>